<sequence length="145" mass="15563">MGCFGEIRSMNFSLYGQWLGLASIALLIALGIVDLTKHVVFSIVGWVIAFIIIMVEIPLCFKMCPTSPKFDTFVAYFENSYFRAAMYLVFAIVMFLSNLLHGATPLIACAVCLLLAAISYGVAAVMGQAFASSSLIGGTGVDNVV</sequence>
<evidence type="ECO:0000256" key="6">
    <source>
        <dbReference type="SAM" id="Phobius"/>
    </source>
</evidence>
<reference evidence="8" key="1">
    <citation type="submission" date="2015-06" db="EMBL/GenBank/DDBJ databases">
        <title>Expansion of signal transduction pathways in fungi by whole-genome duplication.</title>
        <authorList>
            <consortium name="DOE Joint Genome Institute"/>
            <person name="Corrochano L.M."/>
            <person name="Kuo A."/>
            <person name="Marcet-Houben M."/>
            <person name="Polaino S."/>
            <person name="Salamov A."/>
            <person name="Villalobos J.M."/>
            <person name="Alvarez M.I."/>
            <person name="Avalos J."/>
            <person name="Benito E.P."/>
            <person name="Benoit I."/>
            <person name="Burger G."/>
            <person name="Camino L.P."/>
            <person name="Canovas D."/>
            <person name="Cerda-Olmedo E."/>
            <person name="Cheng J.-F."/>
            <person name="Dominguez A."/>
            <person name="Elias M."/>
            <person name="Eslava A.P."/>
            <person name="Glaser F."/>
            <person name="Grimwood J."/>
            <person name="Gutierrez G."/>
            <person name="Heitman J."/>
            <person name="Henrissat B."/>
            <person name="Iturriaga E.A."/>
            <person name="Lang B.F."/>
            <person name="Lavin J.L."/>
            <person name="Lee S."/>
            <person name="Li W."/>
            <person name="Lindquist E."/>
            <person name="Lopez-Garcia S."/>
            <person name="Luque E.M."/>
            <person name="Marcos A.T."/>
            <person name="Martin J."/>
            <person name="McCluskey K."/>
            <person name="Medina H.R."/>
            <person name="Miralles-Duran A."/>
            <person name="Miyazaki A."/>
            <person name="Munoz-Torres E."/>
            <person name="Oguiza J.A."/>
            <person name="Ohm R."/>
            <person name="Olmedo M."/>
            <person name="Orejas M."/>
            <person name="Ortiz-Castellanos L."/>
            <person name="Pisabarro A.G."/>
            <person name="Rodriguez-Romero J."/>
            <person name="Ruiz-Herrera J."/>
            <person name="Ruiz-Vazquez R."/>
            <person name="Sanz C."/>
            <person name="Schackwitz W."/>
            <person name="Schmutz J."/>
            <person name="Shahriari M."/>
            <person name="Shelest E."/>
            <person name="Silva-Franco F."/>
            <person name="Soanes D."/>
            <person name="Syed K."/>
            <person name="Tagua V.G."/>
            <person name="Talbot N.J."/>
            <person name="Thon M."/>
            <person name="De vries R.P."/>
            <person name="Wiebenga A."/>
            <person name="Yadav J.S."/>
            <person name="Braun E.L."/>
            <person name="Baker S."/>
            <person name="Garre V."/>
            <person name="Horwitz B."/>
            <person name="Torres-Martinez S."/>
            <person name="Idnurm A."/>
            <person name="Herrera-Estrella A."/>
            <person name="Gabaldon T."/>
            <person name="Grigoriev I.V."/>
        </authorList>
    </citation>
    <scope>NUCLEOTIDE SEQUENCE [LARGE SCALE GENOMIC DNA]</scope>
    <source>
        <strain evidence="8">NRRL 1555(-)</strain>
    </source>
</reference>
<dbReference type="GeneID" id="28992525"/>
<feature type="transmembrane region" description="Helical" evidence="6">
    <location>
        <begin position="39"/>
        <end position="61"/>
    </location>
</feature>
<feature type="transmembrane region" description="Helical" evidence="6">
    <location>
        <begin position="12"/>
        <end position="33"/>
    </location>
</feature>
<dbReference type="FunCoup" id="A0A167MJ48">
    <property type="interactions" value="48"/>
</dbReference>
<dbReference type="STRING" id="763407.A0A167MJ48"/>
<dbReference type="InParanoid" id="A0A167MJ48"/>
<keyword evidence="3 6" id="KW-0812">Transmembrane</keyword>
<evidence type="ECO:0000256" key="1">
    <source>
        <dbReference type="ARBA" id="ARBA00004127"/>
    </source>
</evidence>
<comment type="subcellular location">
    <subcellularLocation>
        <location evidence="1">Endomembrane system</location>
        <topology evidence="1">Multi-pass membrane protein</topology>
    </subcellularLocation>
</comment>
<dbReference type="Proteomes" id="UP000077315">
    <property type="component" value="Unassembled WGS sequence"/>
</dbReference>
<dbReference type="InterPro" id="IPR019365">
    <property type="entry name" value="TVP18/Ca-channel_flower"/>
</dbReference>
<dbReference type="GO" id="GO:0016020">
    <property type="term" value="C:membrane"/>
    <property type="evidence" value="ECO:0007669"/>
    <property type="project" value="InterPro"/>
</dbReference>
<comment type="similarity">
    <text evidence="2">Belongs to the TVP18 family.</text>
</comment>
<accession>A0A167MJ48</accession>
<dbReference type="SMART" id="SM01077">
    <property type="entry name" value="Cg6151-P"/>
    <property type="match status" value="1"/>
</dbReference>
<dbReference type="RefSeq" id="XP_018291019.1">
    <property type="nucleotide sequence ID" value="XM_018431619.1"/>
</dbReference>
<gene>
    <name evidence="7" type="ORF">PHYBLDRAFT_146293</name>
</gene>
<organism evidence="7 8">
    <name type="scientific">Phycomyces blakesleeanus (strain ATCC 8743b / DSM 1359 / FGSC 10004 / NBRC 33097 / NRRL 1555)</name>
    <dbReference type="NCBI Taxonomy" id="763407"/>
    <lineage>
        <taxon>Eukaryota</taxon>
        <taxon>Fungi</taxon>
        <taxon>Fungi incertae sedis</taxon>
        <taxon>Mucoromycota</taxon>
        <taxon>Mucoromycotina</taxon>
        <taxon>Mucoromycetes</taxon>
        <taxon>Mucorales</taxon>
        <taxon>Phycomycetaceae</taxon>
        <taxon>Phycomyces</taxon>
    </lineage>
</organism>
<dbReference type="Pfam" id="PF10233">
    <property type="entry name" value="Cg6151-P"/>
    <property type="match status" value="1"/>
</dbReference>
<dbReference type="GO" id="GO:0012505">
    <property type="term" value="C:endomembrane system"/>
    <property type="evidence" value="ECO:0007669"/>
    <property type="project" value="UniProtKB-SubCell"/>
</dbReference>
<dbReference type="VEuPathDB" id="FungiDB:PHYBLDRAFT_146293"/>
<evidence type="ECO:0000256" key="3">
    <source>
        <dbReference type="ARBA" id="ARBA00022692"/>
    </source>
</evidence>
<evidence type="ECO:0000256" key="4">
    <source>
        <dbReference type="ARBA" id="ARBA00022989"/>
    </source>
</evidence>
<feature type="transmembrane region" description="Helical" evidence="6">
    <location>
        <begin position="81"/>
        <end position="99"/>
    </location>
</feature>
<evidence type="ECO:0008006" key="9">
    <source>
        <dbReference type="Google" id="ProtNLM"/>
    </source>
</evidence>
<dbReference type="GO" id="GO:0016192">
    <property type="term" value="P:vesicle-mediated transport"/>
    <property type="evidence" value="ECO:0007669"/>
    <property type="project" value="TreeGrafter"/>
</dbReference>
<feature type="transmembrane region" description="Helical" evidence="6">
    <location>
        <begin position="105"/>
        <end position="126"/>
    </location>
</feature>
<dbReference type="PANTHER" id="PTHR13314">
    <property type="entry name" value="CALCIUM CHANNEL FLOWER HOMOLOG"/>
    <property type="match status" value="1"/>
</dbReference>
<evidence type="ECO:0000256" key="2">
    <source>
        <dbReference type="ARBA" id="ARBA00005738"/>
    </source>
</evidence>
<dbReference type="OrthoDB" id="128924at2759"/>
<proteinExistence type="inferred from homology"/>
<dbReference type="EMBL" id="KV440982">
    <property type="protein sequence ID" value="OAD72979.1"/>
    <property type="molecule type" value="Genomic_DNA"/>
</dbReference>
<evidence type="ECO:0000313" key="7">
    <source>
        <dbReference type="EMBL" id="OAD72979.1"/>
    </source>
</evidence>
<evidence type="ECO:0000256" key="5">
    <source>
        <dbReference type="ARBA" id="ARBA00023136"/>
    </source>
</evidence>
<keyword evidence="8" id="KW-1185">Reference proteome</keyword>
<dbReference type="PANTHER" id="PTHR13314:SF2">
    <property type="entry name" value="CALCIUM CHANNEL FLOWER HOMOLOG"/>
    <property type="match status" value="1"/>
</dbReference>
<protein>
    <recommendedName>
        <fullName evidence="9">Golgi apparatus membrane protein TVP18</fullName>
    </recommendedName>
</protein>
<keyword evidence="5 6" id="KW-0472">Membrane</keyword>
<keyword evidence="4 6" id="KW-1133">Transmembrane helix</keyword>
<evidence type="ECO:0000313" key="8">
    <source>
        <dbReference type="Proteomes" id="UP000077315"/>
    </source>
</evidence>
<dbReference type="AlphaFoldDB" id="A0A167MJ48"/>
<name>A0A167MJ48_PHYB8</name>